<keyword evidence="5" id="KW-0813">Transport</keyword>
<feature type="transmembrane region" description="Helical" evidence="5">
    <location>
        <begin position="355"/>
        <end position="379"/>
    </location>
</feature>
<evidence type="ECO:0000259" key="7">
    <source>
        <dbReference type="Pfam" id="PF00361"/>
    </source>
</evidence>
<dbReference type="GO" id="GO:0050136">
    <property type="term" value="F:NADH dehydrogenase (quinone) (non-electrogenic) activity"/>
    <property type="evidence" value="ECO:0007669"/>
    <property type="project" value="UniProtKB-UniRule"/>
</dbReference>
<evidence type="ECO:0000256" key="4">
    <source>
        <dbReference type="ARBA" id="ARBA00023136"/>
    </source>
</evidence>
<dbReference type="GO" id="GO:0012505">
    <property type="term" value="C:endomembrane system"/>
    <property type="evidence" value="ECO:0007669"/>
    <property type="project" value="UniProtKB-SubCell"/>
</dbReference>
<feature type="transmembrane region" description="Helical" evidence="5">
    <location>
        <begin position="322"/>
        <end position="343"/>
    </location>
</feature>
<evidence type="ECO:0000256" key="6">
    <source>
        <dbReference type="RuleBase" id="RU000320"/>
    </source>
</evidence>
<sequence length="480" mass="51980">MMNFWAVSTEILILALMVAALAMDLILPKEGTRRGIAYVVISGLLATLVYTFGLYHTGPSMTFFGGLFIADNYALFFKQLFIVGMLFSVLFSMDYVEKYIESPGEFYTILMSALLGMCVMASANDLLTLFIGLELMTISFYVLVGQRMDDKDSGEASVKYLIVGAGSTAVMLYGISLVYGASGSLDFVVICRSLQMFFSIGLAGVVLVMIGFFFKLSVIPFHMWAPDVYQGAPTPITALLAMGSKAAGIAVFMRVLYTAFPLLGAYWLPVLAVFAAICMVGGNIMAIRQTDVKRMLAYSSIAQAGYMMCGIVSADIAGMKAVMFYAMLYVFANVGAFAVLTCVETMRGGTTHRHMTGLAQSAPILAAVMTISLLSMAGIPPTAGFSGKIYIFTAAVERGYLWLAFVGFVMSMISVYYYLLVAKAMYRDLTPEEEAENTAVKIPFAVRATVLLSVIATIGTGIYPELLASLTNLASQTFMR</sequence>
<dbReference type="GO" id="GO:0008137">
    <property type="term" value="F:NADH dehydrogenase (ubiquinone) activity"/>
    <property type="evidence" value="ECO:0007669"/>
    <property type="project" value="InterPro"/>
</dbReference>
<feature type="transmembrane region" description="Helical" evidence="5">
    <location>
        <begin position="442"/>
        <end position="463"/>
    </location>
</feature>
<feature type="domain" description="NADH:quinone oxidoreductase/Mrp antiporter transmembrane" evidence="7">
    <location>
        <begin position="123"/>
        <end position="414"/>
    </location>
</feature>
<keyword evidence="5" id="KW-1003">Cell membrane</keyword>
<dbReference type="GO" id="GO:0042773">
    <property type="term" value="P:ATP synthesis coupled electron transport"/>
    <property type="evidence" value="ECO:0007669"/>
    <property type="project" value="InterPro"/>
</dbReference>
<dbReference type="NCBIfam" id="TIGR01770">
    <property type="entry name" value="NDH_I_N"/>
    <property type="match status" value="1"/>
</dbReference>
<gene>
    <name evidence="5" type="primary">nuoN</name>
    <name evidence="8" type="ORF">SAMN02745190_00618</name>
</gene>
<feature type="transmembrane region" description="Helical" evidence="5">
    <location>
        <begin position="194"/>
        <end position="214"/>
    </location>
</feature>
<keyword evidence="5" id="KW-1278">Translocase</keyword>
<dbReference type="EC" id="7.1.1.-" evidence="5"/>
<dbReference type="GO" id="GO:0048038">
    <property type="term" value="F:quinone binding"/>
    <property type="evidence" value="ECO:0007669"/>
    <property type="project" value="UniProtKB-KW"/>
</dbReference>
<dbReference type="EMBL" id="FQUG01000003">
    <property type="protein sequence ID" value="SHE54810.1"/>
    <property type="molecule type" value="Genomic_DNA"/>
</dbReference>
<keyword evidence="9" id="KW-1185">Reference proteome</keyword>
<evidence type="ECO:0000256" key="1">
    <source>
        <dbReference type="ARBA" id="ARBA00004127"/>
    </source>
</evidence>
<dbReference type="HAMAP" id="MF_00445">
    <property type="entry name" value="NDH1_NuoN_1"/>
    <property type="match status" value="1"/>
</dbReference>
<feature type="transmembrane region" description="Helical" evidence="5">
    <location>
        <begin position="129"/>
        <end position="148"/>
    </location>
</feature>
<keyword evidence="4 5" id="KW-0472">Membrane</keyword>
<dbReference type="GO" id="GO:0005886">
    <property type="term" value="C:plasma membrane"/>
    <property type="evidence" value="ECO:0007669"/>
    <property type="project" value="UniProtKB-SubCell"/>
</dbReference>
<feature type="transmembrane region" description="Helical" evidence="5">
    <location>
        <begin position="235"/>
        <end position="257"/>
    </location>
</feature>
<dbReference type="Proteomes" id="UP000184404">
    <property type="component" value="Unassembled WGS sequence"/>
</dbReference>
<accession>A0A1M4UE12</accession>
<comment type="subcellular location">
    <subcellularLocation>
        <location evidence="5">Cell membrane</location>
        <topology evidence="5">Multi-pass membrane protein</topology>
    </subcellularLocation>
    <subcellularLocation>
        <location evidence="1">Endomembrane system</location>
        <topology evidence="1">Multi-pass membrane protein</topology>
    </subcellularLocation>
    <subcellularLocation>
        <location evidence="6">Membrane</location>
        <topology evidence="6">Multi-pass membrane protein</topology>
    </subcellularLocation>
</comment>
<feature type="transmembrane region" description="Helical" evidence="5">
    <location>
        <begin position="263"/>
        <end position="284"/>
    </location>
</feature>
<keyword evidence="5" id="KW-0520">NAD</keyword>
<keyword evidence="5" id="KW-0874">Quinone</keyword>
<comment type="catalytic activity">
    <reaction evidence="5">
        <text>a quinone + NADH + 5 H(+)(in) = a quinol + NAD(+) + 4 H(+)(out)</text>
        <dbReference type="Rhea" id="RHEA:57888"/>
        <dbReference type="ChEBI" id="CHEBI:15378"/>
        <dbReference type="ChEBI" id="CHEBI:24646"/>
        <dbReference type="ChEBI" id="CHEBI:57540"/>
        <dbReference type="ChEBI" id="CHEBI:57945"/>
        <dbReference type="ChEBI" id="CHEBI:132124"/>
    </reaction>
</comment>
<feature type="transmembrane region" description="Helical" evidence="5">
    <location>
        <begin position="296"/>
        <end position="316"/>
    </location>
</feature>
<feature type="transmembrane region" description="Helical" evidence="5">
    <location>
        <begin position="36"/>
        <end position="55"/>
    </location>
</feature>
<keyword evidence="3 5" id="KW-1133">Transmembrane helix</keyword>
<comment type="function">
    <text evidence="5">NDH-1 shuttles electrons from NADH, via FMN and iron-sulfur (Fe-S) centers, to quinones in the respiratory chain. The immediate electron acceptor for the enzyme in this species is believed to be a menaquinone. Couples the redox reaction to proton translocation (for every two electrons transferred, four hydrogen ions are translocated across the cytoplasmic membrane), and thus conserves the redox energy in a proton gradient.</text>
</comment>
<dbReference type="InterPro" id="IPR001750">
    <property type="entry name" value="ND/Mrp_TM"/>
</dbReference>
<comment type="similarity">
    <text evidence="5">Belongs to the complex I subunit 2 family.</text>
</comment>
<dbReference type="InterPro" id="IPR010096">
    <property type="entry name" value="NADH-Q_OxRdtase_suN/2"/>
</dbReference>
<feature type="transmembrane region" description="Helical" evidence="5">
    <location>
        <begin position="105"/>
        <end position="123"/>
    </location>
</feature>
<dbReference type="STRING" id="1123243.SAMN02745190_00618"/>
<dbReference type="Pfam" id="PF00361">
    <property type="entry name" value="Proton_antipo_M"/>
    <property type="match status" value="1"/>
</dbReference>
<feature type="transmembrane region" description="Helical" evidence="5">
    <location>
        <begin position="75"/>
        <end position="93"/>
    </location>
</feature>
<name>A0A1M4UE12_9FIRM</name>
<organism evidence="8 9">
    <name type="scientific">Schwartzia succinivorans DSM 10502</name>
    <dbReference type="NCBI Taxonomy" id="1123243"/>
    <lineage>
        <taxon>Bacteria</taxon>
        <taxon>Bacillati</taxon>
        <taxon>Bacillota</taxon>
        <taxon>Negativicutes</taxon>
        <taxon>Selenomonadales</taxon>
        <taxon>Selenomonadaceae</taxon>
        <taxon>Schwartzia</taxon>
    </lineage>
</organism>
<dbReference type="PANTHER" id="PTHR22773">
    <property type="entry name" value="NADH DEHYDROGENASE"/>
    <property type="match status" value="1"/>
</dbReference>
<protein>
    <recommendedName>
        <fullName evidence="5">NADH-quinone oxidoreductase subunit N</fullName>
        <ecNumber evidence="5">7.1.1.-</ecNumber>
    </recommendedName>
    <alternativeName>
        <fullName evidence="5">NADH dehydrogenase I subunit N</fullName>
    </alternativeName>
    <alternativeName>
        <fullName evidence="5">NDH-1 subunit N</fullName>
    </alternativeName>
</protein>
<evidence type="ECO:0000313" key="9">
    <source>
        <dbReference type="Proteomes" id="UP000184404"/>
    </source>
</evidence>
<evidence type="ECO:0000256" key="2">
    <source>
        <dbReference type="ARBA" id="ARBA00022692"/>
    </source>
</evidence>
<feature type="transmembrane region" description="Helical" evidence="5">
    <location>
        <begin position="160"/>
        <end position="182"/>
    </location>
</feature>
<comment type="subunit">
    <text evidence="5">NDH-1 is composed of 14 different subunits. Subunits NuoA, H, J, K, L, M, N constitute the membrane sector of the complex.</text>
</comment>
<keyword evidence="2 5" id="KW-0812">Transmembrane</keyword>
<feature type="transmembrane region" description="Helical" evidence="5">
    <location>
        <begin position="6"/>
        <end position="27"/>
    </location>
</feature>
<feature type="transmembrane region" description="Helical" evidence="5">
    <location>
        <begin position="399"/>
        <end position="421"/>
    </location>
</feature>
<proteinExistence type="inferred from homology"/>
<evidence type="ECO:0000256" key="3">
    <source>
        <dbReference type="ARBA" id="ARBA00022989"/>
    </source>
</evidence>
<evidence type="ECO:0000313" key="8">
    <source>
        <dbReference type="EMBL" id="SHE54810.1"/>
    </source>
</evidence>
<dbReference type="AlphaFoldDB" id="A0A1M4UE12"/>
<reference evidence="8 9" key="1">
    <citation type="submission" date="2016-11" db="EMBL/GenBank/DDBJ databases">
        <authorList>
            <person name="Jaros S."/>
            <person name="Januszkiewicz K."/>
            <person name="Wedrychowicz H."/>
        </authorList>
    </citation>
    <scope>NUCLEOTIDE SEQUENCE [LARGE SCALE GENOMIC DNA]</scope>
    <source>
        <strain evidence="8 9">DSM 10502</strain>
    </source>
</reference>
<evidence type="ECO:0000256" key="5">
    <source>
        <dbReference type="HAMAP-Rule" id="MF_00445"/>
    </source>
</evidence>